<dbReference type="PROSITE" id="PS50850">
    <property type="entry name" value="MFS"/>
    <property type="match status" value="1"/>
</dbReference>
<keyword evidence="3 4" id="KW-0472">Membrane</keyword>
<accession>A0A7C6EDM1</accession>
<feature type="domain" description="Major facilitator superfamily (MFS) profile" evidence="5">
    <location>
        <begin position="1"/>
        <end position="414"/>
    </location>
</feature>
<keyword evidence="2 4" id="KW-1133">Transmembrane helix</keyword>
<evidence type="ECO:0000259" key="5">
    <source>
        <dbReference type="PROSITE" id="PS50850"/>
    </source>
</evidence>
<dbReference type="InterPro" id="IPR052528">
    <property type="entry name" value="Sugar_transport-like"/>
</dbReference>
<organism evidence="6">
    <name type="scientific">candidate division WOR-3 bacterium</name>
    <dbReference type="NCBI Taxonomy" id="2052148"/>
    <lineage>
        <taxon>Bacteria</taxon>
        <taxon>Bacteria division WOR-3</taxon>
    </lineage>
</organism>
<feature type="transmembrane region" description="Helical" evidence="4">
    <location>
        <begin position="21"/>
        <end position="42"/>
    </location>
</feature>
<dbReference type="InterPro" id="IPR011701">
    <property type="entry name" value="MFS"/>
</dbReference>
<feature type="transmembrane region" description="Helical" evidence="4">
    <location>
        <begin position="80"/>
        <end position="99"/>
    </location>
</feature>
<dbReference type="PANTHER" id="PTHR23526">
    <property type="entry name" value="INTEGRAL MEMBRANE TRANSPORT PROTEIN-RELATED"/>
    <property type="match status" value="1"/>
</dbReference>
<name>A0A7C6EDM1_UNCW3</name>
<feature type="transmembrane region" description="Helical" evidence="4">
    <location>
        <begin position="380"/>
        <end position="401"/>
    </location>
</feature>
<dbReference type="PANTHER" id="PTHR23526:SF2">
    <property type="entry name" value="MAJOR FACILITATOR SUPERFAMILY (MFS) PROFILE DOMAIN-CONTAINING PROTEIN"/>
    <property type="match status" value="1"/>
</dbReference>
<dbReference type="Pfam" id="PF07690">
    <property type="entry name" value="MFS_1"/>
    <property type="match status" value="1"/>
</dbReference>
<dbReference type="EMBL" id="DTLI01000188">
    <property type="protein sequence ID" value="HHS52761.1"/>
    <property type="molecule type" value="Genomic_DNA"/>
</dbReference>
<sequence>MTISDERVKFGLKISVIEGCFAQIHINLTAGLFLTGFALYLGANVFQIGLLAAIPALLTSFGFLAGILVNKLKERRRPTVLTSGLARGLFLIPAVMLWFNYKMGIGSFLVLVGIVNGLLTIANNIWIGWMSDLVPKGMRGRYFGIRNTILGFVGMVISFSGARLLDYFKGLNQSATGFALIFSFAVFASIIAAVLLSQQPDVLLTTKPITLKQIILNPLTDKNFQRFLRFIIFWYLTSGIASPFYLVFMLKNLNLPYSTVALYGIFAGIMGLIFQILWGRAIDKFRSKPVLTINFLCVAFLPLLWLFPTRHFLLPIWLDAILTGVFWPGVNLALFNIVLSLSDQEEIKENYFAVFTFVTGIGGFISSTVGGFIANLLKNFHITIFGLTFINFHLLFIFATVSRLLSLLFLKQVSEPKAYPTLYALEVMGDYAMRRLSYGKELFLNTLRFLKPRQSGGG</sequence>
<feature type="transmembrane region" description="Helical" evidence="4">
    <location>
        <begin position="227"/>
        <end position="248"/>
    </location>
</feature>
<dbReference type="SUPFAM" id="SSF103473">
    <property type="entry name" value="MFS general substrate transporter"/>
    <property type="match status" value="1"/>
</dbReference>
<dbReference type="InterPro" id="IPR036259">
    <property type="entry name" value="MFS_trans_sf"/>
</dbReference>
<dbReference type="AlphaFoldDB" id="A0A7C6EDM1"/>
<feature type="transmembrane region" description="Helical" evidence="4">
    <location>
        <begin position="260"/>
        <end position="278"/>
    </location>
</feature>
<feature type="transmembrane region" description="Helical" evidence="4">
    <location>
        <begin position="314"/>
        <end position="339"/>
    </location>
</feature>
<dbReference type="InterPro" id="IPR020846">
    <property type="entry name" value="MFS_dom"/>
</dbReference>
<evidence type="ECO:0000256" key="3">
    <source>
        <dbReference type="ARBA" id="ARBA00023136"/>
    </source>
</evidence>
<keyword evidence="1 4" id="KW-0812">Transmembrane</keyword>
<evidence type="ECO:0000313" key="6">
    <source>
        <dbReference type="EMBL" id="HHS52761.1"/>
    </source>
</evidence>
<evidence type="ECO:0000256" key="4">
    <source>
        <dbReference type="SAM" id="Phobius"/>
    </source>
</evidence>
<feature type="transmembrane region" description="Helical" evidence="4">
    <location>
        <begin position="48"/>
        <end position="68"/>
    </location>
</feature>
<gene>
    <name evidence="6" type="ORF">ENW73_07890</name>
</gene>
<feature type="transmembrane region" description="Helical" evidence="4">
    <location>
        <begin position="148"/>
        <end position="165"/>
    </location>
</feature>
<feature type="transmembrane region" description="Helical" evidence="4">
    <location>
        <begin position="105"/>
        <end position="127"/>
    </location>
</feature>
<feature type="transmembrane region" description="Helical" evidence="4">
    <location>
        <begin position="351"/>
        <end position="374"/>
    </location>
</feature>
<evidence type="ECO:0000256" key="1">
    <source>
        <dbReference type="ARBA" id="ARBA00022692"/>
    </source>
</evidence>
<feature type="transmembrane region" description="Helical" evidence="4">
    <location>
        <begin position="290"/>
        <end position="308"/>
    </location>
</feature>
<comment type="caution">
    <text evidence="6">The sequence shown here is derived from an EMBL/GenBank/DDBJ whole genome shotgun (WGS) entry which is preliminary data.</text>
</comment>
<feature type="transmembrane region" description="Helical" evidence="4">
    <location>
        <begin position="177"/>
        <end position="197"/>
    </location>
</feature>
<dbReference type="Gene3D" id="1.20.1250.20">
    <property type="entry name" value="MFS general substrate transporter like domains"/>
    <property type="match status" value="2"/>
</dbReference>
<evidence type="ECO:0000256" key="2">
    <source>
        <dbReference type="ARBA" id="ARBA00022989"/>
    </source>
</evidence>
<dbReference type="GO" id="GO:0022857">
    <property type="term" value="F:transmembrane transporter activity"/>
    <property type="evidence" value="ECO:0007669"/>
    <property type="project" value="InterPro"/>
</dbReference>
<protein>
    <submittedName>
        <fullName evidence="6">MFS transporter</fullName>
    </submittedName>
</protein>
<reference evidence="6" key="1">
    <citation type="journal article" date="2020" name="mSystems">
        <title>Genome- and Community-Level Interaction Insights into Carbon Utilization and Element Cycling Functions of Hydrothermarchaeota in Hydrothermal Sediment.</title>
        <authorList>
            <person name="Zhou Z."/>
            <person name="Liu Y."/>
            <person name="Xu W."/>
            <person name="Pan J."/>
            <person name="Luo Z.H."/>
            <person name="Li M."/>
        </authorList>
    </citation>
    <scope>NUCLEOTIDE SEQUENCE [LARGE SCALE GENOMIC DNA]</scope>
    <source>
        <strain evidence="6">SpSt-876</strain>
    </source>
</reference>
<proteinExistence type="predicted"/>